<evidence type="ECO:0000256" key="3">
    <source>
        <dbReference type="PROSITE-ProRule" id="PRU00339"/>
    </source>
</evidence>
<dbReference type="Pfam" id="PF07719">
    <property type="entry name" value="TPR_2"/>
    <property type="match status" value="1"/>
</dbReference>
<dbReference type="Pfam" id="PF09976">
    <property type="entry name" value="TPR_21"/>
    <property type="match status" value="1"/>
</dbReference>
<organism evidence="6 7">
    <name type="scientific">Roseomonas mucosa</name>
    <dbReference type="NCBI Taxonomy" id="207340"/>
    <lineage>
        <taxon>Bacteria</taxon>
        <taxon>Pseudomonadati</taxon>
        <taxon>Pseudomonadota</taxon>
        <taxon>Alphaproteobacteria</taxon>
        <taxon>Acetobacterales</taxon>
        <taxon>Roseomonadaceae</taxon>
        <taxon>Roseomonas</taxon>
    </lineage>
</organism>
<dbReference type="SMART" id="SM00028">
    <property type="entry name" value="TPR"/>
    <property type="match status" value="6"/>
</dbReference>
<dbReference type="PANTHER" id="PTHR44227:SF3">
    <property type="entry name" value="PROTEIN O-MANNOSYL-TRANSFERASE TMTC4"/>
    <property type="match status" value="1"/>
</dbReference>
<feature type="domain" description="Ancillary SecYEG translocon subunit/Cell division coordinator CpoB TPR" evidence="5">
    <location>
        <begin position="320"/>
        <end position="418"/>
    </location>
</feature>
<dbReference type="Pfam" id="PF13432">
    <property type="entry name" value="TPR_16"/>
    <property type="match status" value="1"/>
</dbReference>
<reference evidence="6 7" key="1">
    <citation type="submission" date="2018-06" db="EMBL/GenBank/DDBJ databases">
        <authorList>
            <consortium name="Pathogen Informatics"/>
            <person name="Doyle S."/>
        </authorList>
    </citation>
    <scope>NUCLEOTIDE SEQUENCE [LARGE SCALE GENOMIC DNA]</scope>
    <source>
        <strain evidence="6 7">NCTC13291</strain>
    </source>
</reference>
<keyword evidence="2 3" id="KW-0802">TPR repeat</keyword>
<feature type="repeat" description="TPR" evidence="3">
    <location>
        <begin position="493"/>
        <end position="526"/>
    </location>
</feature>
<feature type="compositionally biased region" description="Polar residues" evidence="4">
    <location>
        <begin position="574"/>
        <end position="584"/>
    </location>
</feature>
<accession>A0A379MXS3</accession>
<dbReference type="Proteomes" id="UP000254919">
    <property type="component" value="Unassembled WGS sequence"/>
</dbReference>
<gene>
    <name evidence="6" type="ORF">NCTC13291_00427</name>
</gene>
<sequence>MLTGSRLLWKSLAMPPTLHCMMPFSLEPGLRAVLLTAALLAGCAAGDGPRTAGDAPRGAFGPYLAGRFASSEADSAMAAAQLGEALRQDPDQIEVLQQAFGAAVMNGQSDATRLARRLPEDQLANLLLAGADAQAGRWDRTEQRLRTLPRRGSAQLLQPLLVAWAQAGRGDTAQALALLRPFIEDGRLRGVIALHAAMIADLGGQPQDAARYLRLAIADTQEPNLRLAQIGAGILARAGQEAQGARLFDVMARGNDDIAMAVTPALRQKALQGRAVASATEGMAEAQVAFGAALRSQGGPDLALMLSRLALRLRPDFAPALLLAADSLADQKHTDRALAMLETVPERDPLAPLVALRRASLLDAMGRTAEAEALLRHLAQSHPQAVQPVAQLGDMLRTRGRFGEASAAYGEALARARADGSVGWPLYYAQGIAMERDGRWTEAEASFRRALALAPDQPSVLNYLAYSWAERGERLPEAKRMLERAAALRPQDGNIADSLGWVLLRQGDLPKAVQTLERAVELESRNSTINEHLGDAYWAVGRRTEARYQWRRALDLVPASEDGPRLSAKLRDGLQTSPAASAMR</sequence>
<dbReference type="PANTHER" id="PTHR44227">
    <property type="match status" value="1"/>
</dbReference>
<dbReference type="SUPFAM" id="SSF48452">
    <property type="entry name" value="TPR-like"/>
    <property type="match status" value="1"/>
</dbReference>
<evidence type="ECO:0000313" key="7">
    <source>
        <dbReference type="Proteomes" id="UP000254919"/>
    </source>
</evidence>
<dbReference type="Gene3D" id="1.25.40.10">
    <property type="entry name" value="Tetratricopeptide repeat domain"/>
    <property type="match status" value="2"/>
</dbReference>
<dbReference type="InterPro" id="IPR018704">
    <property type="entry name" value="SecYEG/CpoB_TPR"/>
</dbReference>
<feature type="repeat" description="TPR" evidence="3">
    <location>
        <begin position="527"/>
        <end position="560"/>
    </location>
</feature>
<dbReference type="AlphaFoldDB" id="A0A379MXS3"/>
<protein>
    <submittedName>
        <fullName evidence="6">Cellulose synthase subunit BcsC</fullName>
    </submittedName>
</protein>
<feature type="repeat" description="TPR" evidence="3">
    <location>
        <begin position="424"/>
        <end position="457"/>
    </location>
</feature>
<evidence type="ECO:0000256" key="1">
    <source>
        <dbReference type="ARBA" id="ARBA00022737"/>
    </source>
</evidence>
<dbReference type="InterPro" id="IPR052346">
    <property type="entry name" value="O-mannosyl-transferase_TMTC"/>
</dbReference>
<name>A0A379MXS3_9PROT</name>
<dbReference type="EMBL" id="UGVN01000001">
    <property type="protein sequence ID" value="SUE37970.1"/>
    <property type="molecule type" value="Genomic_DNA"/>
</dbReference>
<evidence type="ECO:0000313" key="6">
    <source>
        <dbReference type="EMBL" id="SUE37970.1"/>
    </source>
</evidence>
<keyword evidence="1" id="KW-0677">Repeat</keyword>
<evidence type="ECO:0000256" key="4">
    <source>
        <dbReference type="SAM" id="MobiDB-lite"/>
    </source>
</evidence>
<evidence type="ECO:0000259" key="5">
    <source>
        <dbReference type="Pfam" id="PF09976"/>
    </source>
</evidence>
<dbReference type="InterPro" id="IPR019734">
    <property type="entry name" value="TPR_rpt"/>
</dbReference>
<proteinExistence type="predicted"/>
<dbReference type="InterPro" id="IPR013105">
    <property type="entry name" value="TPR_2"/>
</dbReference>
<evidence type="ECO:0000256" key="2">
    <source>
        <dbReference type="ARBA" id="ARBA00022803"/>
    </source>
</evidence>
<dbReference type="PROSITE" id="PS50005">
    <property type="entry name" value="TPR"/>
    <property type="match status" value="3"/>
</dbReference>
<dbReference type="InterPro" id="IPR011990">
    <property type="entry name" value="TPR-like_helical_dom_sf"/>
</dbReference>
<feature type="region of interest" description="Disordered" evidence="4">
    <location>
        <begin position="565"/>
        <end position="584"/>
    </location>
</feature>